<dbReference type="AlphaFoldDB" id="A0A3B7MS82"/>
<proteinExistence type="predicted"/>
<dbReference type="KEGG" id="pseg:D3H65_04980"/>
<dbReference type="EMBL" id="CP032157">
    <property type="protein sequence ID" value="AXY73371.1"/>
    <property type="molecule type" value="Genomic_DNA"/>
</dbReference>
<dbReference type="Pfam" id="PF13175">
    <property type="entry name" value="AAA_15"/>
    <property type="match status" value="2"/>
</dbReference>
<reference evidence="2 3" key="1">
    <citation type="submission" date="2018-09" db="EMBL/GenBank/DDBJ databases">
        <title>Genome sequencing of strain 6GH32-13.</title>
        <authorList>
            <person name="Weon H.-Y."/>
            <person name="Heo J."/>
            <person name="Kwon S.-W."/>
        </authorList>
    </citation>
    <scope>NUCLEOTIDE SEQUENCE [LARGE SCALE GENOMIC DNA]</scope>
    <source>
        <strain evidence="2 3">5GH32-13</strain>
    </source>
</reference>
<sequence>MAKSIIFGYTMLDSLAIKNFRNLKDLTIPSLGKVNLITGKNNTGKSAILEAIAIYASRADMGVILQQLEDRGEYYNDGESKGDLTEILIRSFSSLFNNRFIGFDSKDAILIGPIQFPLLENRVFEDIPVSLRFRKYIDESNADAQGNVIFRGRIPVEEYSLGTFKSDAKIGLEIAVGFESFILPLDKKVSLYNVSRNRIYEGNFQFVKTGSLDREFNGRLFDKITLTEKERYVINALKFIEPFTDRIAFVEEVKGKRTAVIKLTGSVAILPLRSMGDGINRIFTIILAMVNAEGGYLLIDEFENGLHYTVQEQLWSIIFKLAQELNIQVFATTHSEDCIAAFSRVLNTPNQTLQGKLIRLDNVNGTIQQVEYNAEELKIATDQNIETR</sequence>
<evidence type="ECO:0000313" key="2">
    <source>
        <dbReference type="EMBL" id="AXY73371.1"/>
    </source>
</evidence>
<dbReference type="SMART" id="SM00382">
    <property type="entry name" value="AAA"/>
    <property type="match status" value="1"/>
</dbReference>
<dbReference type="SUPFAM" id="SSF52540">
    <property type="entry name" value="P-loop containing nucleoside triphosphate hydrolases"/>
    <property type="match status" value="1"/>
</dbReference>
<dbReference type="GO" id="GO:0005524">
    <property type="term" value="F:ATP binding"/>
    <property type="evidence" value="ECO:0007669"/>
    <property type="project" value="InterPro"/>
</dbReference>
<keyword evidence="3" id="KW-1185">Reference proteome</keyword>
<dbReference type="Gene3D" id="3.40.50.300">
    <property type="entry name" value="P-loop containing nucleotide triphosphate hydrolases"/>
    <property type="match status" value="2"/>
</dbReference>
<organism evidence="2 3">
    <name type="scientific">Paraflavitalea soli</name>
    <dbReference type="NCBI Taxonomy" id="2315862"/>
    <lineage>
        <taxon>Bacteria</taxon>
        <taxon>Pseudomonadati</taxon>
        <taxon>Bacteroidota</taxon>
        <taxon>Chitinophagia</taxon>
        <taxon>Chitinophagales</taxon>
        <taxon>Chitinophagaceae</taxon>
        <taxon>Paraflavitalea</taxon>
    </lineage>
</organism>
<evidence type="ECO:0000259" key="1">
    <source>
        <dbReference type="SMART" id="SM00382"/>
    </source>
</evidence>
<dbReference type="InterPro" id="IPR041685">
    <property type="entry name" value="AAA_GajA/Old/RecF-like"/>
</dbReference>
<dbReference type="PANTHER" id="PTHR43581:SF4">
    <property type="entry name" value="ATP_GTP PHOSPHATASE"/>
    <property type="match status" value="1"/>
</dbReference>
<dbReference type="Proteomes" id="UP000263900">
    <property type="component" value="Chromosome"/>
</dbReference>
<dbReference type="PANTHER" id="PTHR43581">
    <property type="entry name" value="ATP/GTP PHOSPHATASE"/>
    <property type="match status" value="1"/>
</dbReference>
<gene>
    <name evidence="2" type="ORF">D3H65_04980</name>
</gene>
<dbReference type="InterPro" id="IPR051396">
    <property type="entry name" value="Bact_Antivir_Def_Nuclease"/>
</dbReference>
<dbReference type="GO" id="GO:0016887">
    <property type="term" value="F:ATP hydrolysis activity"/>
    <property type="evidence" value="ECO:0007669"/>
    <property type="project" value="InterPro"/>
</dbReference>
<name>A0A3B7MS82_9BACT</name>
<accession>A0A3B7MS82</accession>
<dbReference type="InterPro" id="IPR027417">
    <property type="entry name" value="P-loop_NTPase"/>
</dbReference>
<evidence type="ECO:0000313" key="3">
    <source>
        <dbReference type="Proteomes" id="UP000263900"/>
    </source>
</evidence>
<dbReference type="InterPro" id="IPR003593">
    <property type="entry name" value="AAA+_ATPase"/>
</dbReference>
<feature type="domain" description="AAA+ ATPase" evidence="1">
    <location>
        <begin position="31"/>
        <end position="352"/>
    </location>
</feature>
<protein>
    <recommendedName>
        <fullName evidence="1">AAA+ ATPase domain-containing protein</fullName>
    </recommendedName>
</protein>
<dbReference type="OrthoDB" id="747555at2"/>